<sequence length="189" mass="21885">MYTNTLEVKTDLRVRRTRKLLWNALKTLLETRSFDSLSVQEICDEAMVHRTTFYKHFQDKHALLSFGIEEVKELFNGRSYEDRIRQAMRLIEETKQVGNLHMLLNTEQGNSSLNCILQQHASDSLRQQLIEAEQNGVRFPVPIDIMAAFISGAICSLGAWWVNQDNPFTAQDMDAYLSQLINPKTFFPE</sequence>
<dbReference type="Gene3D" id="1.10.357.10">
    <property type="entry name" value="Tetracycline Repressor, domain 2"/>
    <property type="match status" value="1"/>
</dbReference>
<evidence type="ECO:0000313" key="4">
    <source>
        <dbReference type="EMBL" id="MFB9754949.1"/>
    </source>
</evidence>
<dbReference type="Proteomes" id="UP001589619">
    <property type="component" value="Unassembled WGS sequence"/>
</dbReference>
<feature type="domain" description="HTH tetR-type" evidence="3">
    <location>
        <begin position="15"/>
        <end position="75"/>
    </location>
</feature>
<reference evidence="4 5" key="1">
    <citation type="submission" date="2024-09" db="EMBL/GenBank/DDBJ databases">
        <authorList>
            <person name="Sun Q."/>
            <person name="Mori K."/>
        </authorList>
    </citation>
    <scope>NUCLEOTIDE SEQUENCE [LARGE SCALE GENOMIC DNA]</scope>
    <source>
        <strain evidence="4 5">JCM 12520</strain>
    </source>
</reference>
<dbReference type="Pfam" id="PF00440">
    <property type="entry name" value="TetR_N"/>
    <property type="match status" value="1"/>
</dbReference>
<feature type="DNA-binding region" description="H-T-H motif" evidence="2">
    <location>
        <begin position="38"/>
        <end position="57"/>
    </location>
</feature>
<dbReference type="InterPro" id="IPR039532">
    <property type="entry name" value="TetR_C_Firmicutes"/>
</dbReference>
<gene>
    <name evidence="4" type="ORF">ACFFNY_25530</name>
</gene>
<dbReference type="InterPro" id="IPR023772">
    <property type="entry name" value="DNA-bd_HTH_TetR-type_CS"/>
</dbReference>
<dbReference type="InterPro" id="IPR009057">
    <property type="entry name" value="Homeodomain-like_sf"/>
</dbReference>
<protein>
    <submittedName>
        <fullName evidence="4">TetR/AcrR family transcriptional regulator</fullName>
    </submittedName>
</protein>
<evidence type="ECO:0000256" key="2">
    <source>
        <dbReference type="PROSITE-ProRule" id="PRU00335"/>
    </source>
</evidence>
<dbReference type="PROSITE" id="PS50977">
    <property type="entry name" value="HTH_TETR_2"/>
    <property type="match status" value="1"/>
</dbReference>
<keyword evidence="1 2" id="KW-0238">DNA-binding</keyword>
<dbReference type="PANTHER" id="PTHR43479:SF16">
    <property type="entry name" value="HTH TETR-TYPE DOMAIN-CONTAINING PROTEIN"/>
    <property type="match status" value="1"/>
</dbReference>
<evidence type="ECO:0000313" key="5">
    <source>
        <dbReference type="Proteomes" id="UP001589619"/>
    </source>
</evidence>
<dbReference type="PANTHER" id="PTHR43479">
    <property type="entry name" value="ACREF/ENVCD OPERON REPRESSOR-RELATED"/>
    <property type="match status" value="1"/>
</dbReference>
<dbReference type="SUPFAM" id="SSF46689">
    <property type="entry name" value="Homeodomain-like"/>
    <property type="match status" value="1"/>
</dbReference>
<keyword evidence="5" id="KW-1185">Reference proteome</keyword>
<evidence type="ECO:0000256" key="1">
    <source>
        <dbReference type="ARBA" id="ARBA00023125"/>
    </source>
</evidence>
<dbReference type="InterPro" id="IPR001647">
    <property type="entry name" value="HTH_TetR"/>
</dbReference>
<dbReference type="EMBL" id="JBHMAG010000017">
    <property type="protein sequence ID" value="MFB9754949.1"/>
    <property type="molecule type" value="Genomic_DNA"/>
</dbReference>
<accession>A0ABV5W2Z8</accession>
<proteinExistence type="predicted"/>
<dbReference type="RefSeq" id="WP_344909108.1">
    <property type="nucleotide sequence ID" value="NZ_BAAAYO010000007.1"/>
</dbReference>
<dbReference type="InterPro" id="IPR050624">
    <property type="entry name" value="HTH-type_Tx_Regulator"/>
</dbReference>
<dbReference type="Pfam" id="PF14278">
    <property type="entry name" value="TetR_C_8"/>
    <property type="match status" value="1"/>
</dbReference>
<dbReference type="PROSITE" id="PS01081">
    <property type="entry name" value="HTH_TETR_1"/>
    <property type="match status" value="1"/>
</dbReference>
<name>A0ABV5W2Z8_9BACL</name>
<organism evidence="4 5">
    <name type="scientific">Paenibacillus hodogayensis</name>
    <dbReference type="NCBI Taxonomy" id="279208"/>
    <lineage>
        <taxon>Bacteria</taxon>
        <taxon>Bacillati</taxon>
        <taxon>Bacillota</taxon>
        <taxon>Bacilli</taxon>
        <taxon>Bacillales</taxon>
        <taxon>Paenibacillaceae</taxon>
        <taxon>Paenibacillus</taxon>
    </lineage>
</organism>
<evidence type="ECO:0000259" key="3">
    <source>
        <dbReference type="PROSITE" id="PS50977"/>
    </source>
</evidence>
<comment type="caution">
    <text evidence="4">The sequence shown here is derived from an EMBL/GenBank/DDBJ whole genome shotgun (WGS) entry which is preliminary data.</text>
</comment>